<dbReference type="EMBL" id="JAOTPV010000004">
    <property type="protein sequence ID" value="KAJ4483705.1"/>
    <property type="molecule type" value="Genomic_DNA"/>
</dbReference>
<dbReference type="InterPro" id="IPR018392">
    <property type="entry name" value="LysM"/>
</dbReference>
<reference evidence="2" key="1">
    <citation type="submission" date="2022-08" db="EMBL/GenBank/DDBJ databases">
        <title>A Global Phylogenomic Analysis of the Shiitake Genus Lentinula.</title>
        <authorList>
            <consortium name="DOE Joint Genome Institute"/>
            <person name="Sierra-Patev S."/>
            <person name="Min B."/>
            <person name="Naranjo-Ortiz M."/>
            <person name="Looney B."/>
            <person name="Konkel Z."/>
            <person name="Slot J.C."/>
            <person name="Sakamoto Y."/>
            <person name="Steenwyk J.L."/>
            <person name="Rokas A."/>
            <person name="Carro J."/>
            <person name="Camarero S."/>
            <person name="Ferreira P."/>
            <person name="Molpeceres G."/>
            <person name="Ruiz-Duenas F.J."/>
            <person name="Serrano A."/>
            <person name="Henrissat B."/>
            <person name="Drula E."/>
            <person name="Hughes K.W."/>
            <person name="Mata J.L."/>
            <person name="Ishikawa N.K."/>
            <person name="Vargas-Isla R."/>
            <person name="Ushijima S."/>
            <person name="Smith C.A."/>
            <person name="Ahrendt S."/>
            <person name="Andreopoulos W."/>
            <person name="He G."/>
            <person name="Labutti K."/>
            <person name="Lipzen A."/>
            <person name="Ng V."/>
            <person name="Riley R."/>
            <person name="Sandor L."/>
            <person name="Barry K."/>
            <person name="Martinez A.T."/>
            <person name="Xiao Y."/>
            <person name="Gibbons J.G."/>
            <person name="Terashima K."/>
            <person name="Grigoriev I.V."/>
            <person name="Hibbett D.S."/>
        </authorList>
    </citation>
    <scope>NUCLEOTIDE SEQUENCE</scope>
    <source>
        <strain evidence="2">JLM2183</strain>
    </source>
</reference>
<dbReference type="Proteomes" id="UP001150266">
    <property type="component" value="Unassembled WGS sequence"/>
</dbReference>
<dbReference type="Gene3D" id="3.10.350.10">
    <property type="entry name" value="LysM domain"/>
    <property type="match status" value="1"/>
</dbReference>
<protein>
    <recommendedName>
        <fullName evidence="4">LysM domain-containing protein</fullName>
    </recommendedName>
</protein>
<name>A0A9W9AKM8_9AGAR</name>
<keyword evidence="1" id="KW-0732">Signal</keyword>
<feature type="signal peptide" evidence="1">
    <location>
        <begin position="1"/>
        <end position="20"/>
    </location>
</feature>
<comment type="caution">
    <text evidence="2">The sequence shown here is derived from an EMBL/GenBank/DDBJ whole genome shotgun (WGS) entry which is preliminary data.</text>
</comment>
<keyword evidence="3" id="KW-1185">Reference proteome</keyword>
<evidence type="ECO:0008006" key="4">
    <source>
        <dbReference type="Google" id="ProtNLM"/>
    </source>
</evidence>
<sequence>MFNRLSLFAIVTALGAISEANLLCVPMDLLFRAPTLFRGLLSIDANRDNIYITEQLCIPAAPAPTSVHYYTVVSGDYDITVAQLEAANPDIDSLCDNLDIGEVVAAATCFSSKSAHSLDRTSFSDSSILIRIYRNEAQTSGFVTCSEYSQEVLPQRGVRILSFTNQTIQTSCQIFLKIVRPMSMKIVATFIDSRGTSLGKFH</sequence>
<evidence type="ECO:0000313" key="2">
    <source>
        <dbReference type="EMBL" id="KAJ4483705.1"/>
    </source>
</evidence>
<proteinExistence type="predicted"/>
<evidence type="ECO:0000313" key="3">
    <source>
        <dbReference type="Proteomes" id="UP001150266"/>
    </source>
</evidence>
<feature type="chain" id="PRO_5040865536" description="LysM domain-containing protein" evidence="1">
    <location>
        <begin position="21"/>
        <end position="202"/>
    </location>
</feature>
<accession>A0A9W9AKM8</accession>
<dbReference type="OrthoDB" id="5985073at2759"/>
<organism evidence="2 3">
    <name type="scientific">Lentinula aciculospora</name>
    <dbReference type="NCBI Taxonomy" id="153920"/>
    <lineage>
        <taxon>Eukaryota</taxon>
        <taxon>Fungi</taxon>
        <taxon>Dikarya</taxon>
        <taxon>Basidiomycota</taxon>
        <taxon>Agaricomycotina</taxon>
        <taxon>Agaricomycetes</taxon>
        <taxon>Agaricomycetidae</taxon>
        <taxon>Agaricales</taxon>
        <taxon>Marasmiineae</taxon>
        <taxon>Omphalotaceae</taxon>
        <taxon>Lentinula</taxon>
    </lineage>
</organism>
<gene>
    <name evidence="2" type="ORF">J3R30DRAFT_3402348</name>
</gene>
<dbReference type="InterPro" id="IPR036779">
    <property type="entry name" value="LysM_dom_sf"/>
</dbReference>
<evidence type="ECO:0000256" key="1">
    <source>
        <dbReference type="SAM" id="SignalP"/>
    </source>
</evidence>
<dbReference type="CDD" id="cd00118">
    <property type="entry name" value="LysM"/>
    <property type="match status" value="1"/>
</dbReference>
<dbReference type="AlphaFoldDB" id="A0A9W9AKM8"/>